<dbReference type="HOGENOM" id="CLU_087288_0_0_9"/>
<protein>
    <submittedName>
        <fullName evidence="1">Uncharacterized protein</fullName>
    </submittedName>
</protein>
<dbReference type="STRING" id="749551.HMPREF9555_01683"/>
<accession>E7N3U3</accession>
<reference evidence="1 2" key="1">
    <citation type="submission" date="2010-08" db="EMBL/GenBank/DDBJ databases">
        <authorList>
            <person name="Weinstock G."/>
            <person name="Sodergren E."/>
            <person name="Clifton S."/>
            <person name="Fulton L."/>
            <person name="Fulton B."/>
            <person name="Courtney L."/>
            <person name="Fronick C."/>
            <person name="Harrison M."/>
            <person name="Strong C."/>
            <person name="Farmer C."/>
            <person name="Delahaunty K."/>
            <person name="Markovic C."/>
            <person name="Hall O."/>
            <person name="Minx P."/>
            <person name="Tomlinson C."/>
            <person name="Mitreva M."/>
            <person name="Hou S."/>
            <person name="Chen J."/>
            <person name="Wollam A."/>
            <person name="Pepin K.H."/>
            <person name="Johnson M."/>
            <person name="Bhonagiri V."/>
            <person name="Zhang X."/>
            <person name="Suruliraj S."/>
            <person name="Warren W."/>
            <person name="Chinwalla A."/>
            <person name="Mardis E.R."/>
            <person name="Wilson R.K."/>
        </authorList>
    </citation>
    <scope>NUCLEOTIDE SEQUENCE [LARGE SCALE GENOMIC DNA]</scope>
    <source>
        <strain evidence="1 2">F0399</strain>
    </source>
</reference>
<name>E7N3U3_9FIRM</name>
<dbReference type="Proteomes" id="UP000004633">
    <property type="component" value="Unassembled WGS sequence"/>
</dbReference>
<dbReference type="Pfam" id="PF19991">
    <property type="entry name" value="HMA_2"/>
    <property type="match status" value="1"/>
</dbReference>
<dbReference type="AlphaFoldDB" id="E7N3U3"/>
<comment type="caution">
    <text evidence="1">The sequence shown here is derived from an EMBL/GenBank/DDBJ whole genome shotgun (WGS) entry which is preliminary data.</text>
</comment>
<dbReference type="EMBL" id="AECV01000036">
    <property type="protein sequence ID" value="EFW29120.1"/>
    <property type="molecule type" value="Genomic_DNA"/>
</dbReference>
<keyword evidence="2" id="KW-1185">Reference proteome</keyword>
<evidence type="ECO:0000313" key="1">
    <source>
        <dbReference type="EMBL" id="EFW29120.1"/>
    </source>
</evidence>
<sequence length="216" mass="23245">MSYVSGFMLGASLAKYLRQYMSGGSTAPTSFVVAGGGTRSKRPRGRLPRTGDLLLPFSCVHASAGRRRYRTPYLTEETAQLLTAGIRTLSFVREIEVNADSGSILLIYHPEDEAHILVLAEELEKIFSKGHPAPHVGTLAQSIRSSVHAFSGWIQSHSGGALDLNSLAAGVFFLIGIRRLVLANAAGAAGAGTRTSPSGFQMLWWGLTLMRGWRTV</sequence>
<gene>
    <name evidence="1" type="ORF">HMPREF9555_01683</name>
</gene>
<proteinExistence type="predicted"/>
<organism evidence="1 2">
    <name type="scientific">Selenomonas artemidis F0399</name>
    <dbReference type="NCBI Taxonomy" id="749551"/>
    <lineage>
        <taxon>Bacteria</taxon>
        <taxon>Bacillati</taxon>
        <taxon>Bacillota</taxon>
        <taxon>Negativicutes</taxon>
        <taxon>Selenomonadales</taxon>
        <taxon>Selenomonadaceae</taxon>
        <taxon>Selenomonas</taxon>
    </lineage>
</organism>
<dbReference type="RefSeq" id="WP_009350331.1">
    <property type="nucleotide sequence ID" value="NZ_GL638147.1"/>
</dbReference>
<evidence type="ECO:0000313" key="2">
    <source>
        <dbReference type="Proteomes" id="UP000004633"/>
    </source>
</evidence>